<evidence type="ECO:0000313" key="1">
    <source>
        <dbReference type="EMBL" id="DAD65929.1"/>
    </source>
</evidence>
<accession>A0A8S5L7Q0</accession>
<name>A0A8S5L7Q0_9CAUD</name>
<dbReference type="EMBL" id="BK014650">
    <property type="protein sequence ID" value="DAD65929.1"/>
    <property type="molecule type" value="Genomic_DNA"/>
</dbReference>
<sequence>MHCIRATSPNQWRTCRGISTNTAQIKSVCD</sequence>
<reference evidence="1" key="1">
    <citation type="journal article" date="2021" name="Proc. Natl. Acad. Sci. U.S.A.">
        <title>A Catalog of Tens of Thousands of Viruses from Human Metagenomes Reveals Hidden Associations with Chronic Diseases.</title>
        <authorList>
            <person name="Tisza M.J."/>
            <person name="Buck C.B."/>
        </authorList>
    </citation>
    <scope>NUCLEOTIDE SEQUENCE</scope>
    <source>
        <strain evidence="1">CtDEW4</strain>
    </source>
</reference>
<protein>
    <submittedName>
        <fullName evidence="1">Uncharacterized protein</fullName>
    </submittedName>
</protein>
<organism evidence="1">
    <name type="scientific">Siphoviridae sp. ctDEW4</name>
    <dbReference type="NCBI Taxonomy" id="2823569"/>
    <lineage>
        <taxon>Viruses</taxon>
        <taxon>Duplodnaviria</taxon>
        <taxon>Heunggongvirae</taxon>
        <taxon>Uroviricota</taxon>
        <taxon>Caudoviricetes</taxon>
    </lineage>
</organism>
<proteinExistence type="predicted"/>